<evidence type="ECO:0000256" key="1">
    <source>
        <dbReference type="SAM" id="MobiDB-lite"/>
    </source>
</evidence>
<comment type="caution">
    <text evidence="2">The sequence shown here is derived from an EMBL/GenBank/DDBJ whole genome shotgun (WGS) entry which is preliminary data.</text>
</comment>
<dbReference type="EMBL" id="JAHDVG010000484">
    <property type="protein sequence ID" value="KAH1170360.1"/>
    <property type="molecule type" value="Genomic_DNA"/>
</dbReference>
<reference evidence="2" key="1">
    <citation type="submission" date="2021-09" db="EMBL/GenBank/DDBJ databases">
        <title>The genome of Mauremys mutica provides insights into the evolution of semi-aquatic lifestyle.</title>
        <authorList>
            <person name="Gong S."/>
            <person name="Gao Y."/>
        </authorList>
    </citation>
    <scope>NUCLEOTIDE SEQUENCE</scope>
    <source>
        <strain evidence="2">MM-2020</strain>
        <tissue evidence="2">Muscle</tissue>
    </source>
</reference>
<feature type="region of interest" description="Disordered" evidence="1">
    <location>
        <begin position="226"/>
        <end position="249"/>
    </location>
</feature>
<feature type="compositionally biased region" description="Gly residues" evidence="1">
    <location>
        <begin position="178"/>
        <end position="194"/>
    </location>
</feature>
<evidence type="ECO:0000313" key="2">
    <source>
        <dbReference type="EMBL" id="KAH1170360.1"/>
    </source>
</evidence>
<feature type="compositionally biased region" description="Low complexity" evidence="1">
    <location>
        <begin position="10"/>
        <end position="28"/>
    </location>
</feature>
<feature type="non-terminal residue" evidence="2">
    <location>
        <position position="1"/>
    </location>
</feature>
<organism evidence="2 3">
    <name type="scientific">Mauremys mutica</name>
    <name type="common">yellowpond turtle</name>
    <dbReference type="NCBI Taxonomy" id="74926"/>
    <lineage>
        <taxon>Eukaryota</taxon>
        <taxon>Metazoa</taxon>
        <taxon>Chordata</taxon>
        <taxon>Craniata</taxon>
        <taxon>Vertebrata</taxon>
        <taxon>Euteleostomi</taxon>
        <taxon>Archelosauria</taxon>
        <taxon>Testudinata</taxon>
        <taxon>Testudines</taxon>
        <taxon>Cryptodira</taxon>
        <taxon>Durocryptodira</taxon>
        <taxon>Testudinoidea</taxon>
        <taxon>Geoemydidae</taxon>
        <taxon>Geoemydinae</taxon>
        <taxon>Mauremys</taxon>
    </lineage>
</organism>
<proteinExistence type="predicted"/>
<accession>A0A9D3X0J9</accession>
<feature type="compositionally biased region" description="Acidic residues" evidence="1">
    <location>
        <begin position="226"/>
        <end position="236"/>
    </location>
</feature>
<feature type="region of interest" description="Disordered" evidence="1">
    <location>
        <begin position="1"/>
        <end position="56"/>
    </location>
</feature>
<feature type="compositionally biased region" description="Low complexity" evidence="1">
    <location>
        <begin position="161"/>
        <end position="177"/>
    </location>
</feature>
<protein>
    <submittedName>
        <fullName evidence="2">Uncharacterized protein</fullName>
    </submittedName>
</protein>
<dbReference type="AlphaFoldDB" id="A0A9D3X0J9"/>
<dbReference type="Proteomes" id="UP000827986">
    <property type="component" value="Unassembled WGS sequence"/>
</dbReference>
<evidence type="ECO:0000313" key="3">
    <source>
        <dbReference type="Proteomes" id="UP000827986"/>
    </source>
</evidence>
<feature type="region of interest" description="Disordered" evidence="1">
    <location>
        <begin position="158"/>
        <end position="213"/>
    </location>
</feature>
<keyword evidence="3" id="KW-1185">Reference proteome</keyword>
<name>A0A9D3X0J9_9SAUR</name>
<sequence length="249" mass="24061">LSNPRPPPSLLRLSPAPAATCQPAAPSSERGRHRSPVTGGHPALAPGSAGRRWGEEAQPSAPRALLSLCAGLRAAAAERAAMKVAVLDLGTIFARLFKPSAAPAPGPAASCSPVPGAAPGCPAASRALPPSSPLHPLPAPSFPRAPVPYSLPASPRPLPPLAGGSPASAAAALPGRAAPGGGAGVAQPPGGGGSSPRQAAAPADREPSAWAAPGAKPLLFVTLPDIGEEGVAESDPEGGACAPGATDLA</sequence>
<gene>
    <name evidence="2" type="ORF">KIL84_001345</name>
</gene>